<protein>
    <submittedName>
        <fullName evidence="2">Dihydrofolate reductase</fullName>
    </submittedName>
</protein>
<gene>
    <name evidence="2" type="ORF">FHS11_000476</name>
</gene>
<dbReference type="GO" id="GO:0009231">
    <property type="term" value="P:riboflavin biosynthetic process"/>
    <property type="evidence" value="ECO:0007669"/>
    <property type="project" value="InterPro"/>
</dbReference>
<dbReference type="Gene3D" id="3.40.430.10">
    <property type="entry name" value="Dihydrofolate Reductase, subunit A"/>
    <property type="match status" value="1"/>
</dbReference>
<dbReference type="PANTHER" id="PTHR38011:SF11">
    <property type="entry name" value="2,5-DIAMINO-6-RIBOSYLAMINO-4(3H)-PYRIMIDINONE 5'-PHOSPHATE REDUCTASE"/>
    <property type="match status" value="1"/>
</dbReference>
<evidence type="ECO:0000259" key="1">
    <source>
        <dbReference type="Pfam" id="PF01872"/>
    </source>
</evidence>
<name>A0A839S9N7_9SPHI</name>
<dbReference type="InterPro" id="IPR002734">
    <property type="entry name" value="RibDG_C"/>
</dbReference>
<dbReference type="Proteomes" id="UP000539265">
    <property type="component" value="Unassembled WGS sequence"/>
</dbReference>
<dbReference type="RefSeq" id="WP_183475761.1">
    <property type="nucleotide sequence ID" value="NZ_JACHWX010000001.1"/>
</dbReference>
<reference evidence="2" key="1">
    <citation type="submission" date="2020-08" db="EMBL/GenBank/DDBJ databases">
        <title>Genomic Encyclopedia of Type Strains, Phase III (KMG-III): the genomes of soil and plant-associated and newly described type strains.</title>
        <authorList>
            <person name="Whitman W."/>
        </authorList>
    </citation>
    <scope>NUCLEOTIDE SEQUENCE [LARGE SCALE GENOMIC DNA]</scope>
    <source>
        <strain evidence="2">CECT 8628</strain>
    </source>
</reference>
<dbReference type="AlphaFoldDB" id="A0A839S9N7"/>
<comment type="caution">
    <text evidence="2">The sequence shown here is derived from an EMBL/GenBank/DDBJ whole genome shotgun (WGS) entry which is preliminary data.</text>
</comment>
<proteinExistence type="predicted"/>
<accession>A0A839S9N7</accession>
<dbReference type="SUPFAM" id="SSF53597">
    <property type="entry name" value="Dihydrofolate reductase-like"/>
    <property type="match status" value="1"/>
</dbReference>
<evidence type="ECO:0000313" key="3">
    <source>
        <dbReference type="Proteomes" id="UP000539265"/>
    </source>
</evidence>
<dbReference type="Pfam" id="PF01872">
    <property type="entry name" value="RibD_C"/>
    <property type="match status" value="1"/>
</dbReference>
<sequence length="187" mass="20808">MRKLIVSNMVSLDGYFEGANGDLSWHVVDDEFHQYAEEMLNAADVILLGRKTYQMMASYWPSEAAIATDPIIARKMNSLPKIVFSRSLDKVCWNNTGIVKDDIVTTIKKLKEQTGKDILILGSGSIVSAFTQQGLINEYAIIINPVILGAGKPQFTGLEDKKKLDLVNIKILKSGVVILYYQLIQQA</sequence>
<feature type="domain" description="Bacterial bifunctional deaminase-reductase C-terminal" evidence="1">
    <location>
        <begin position="2"/>
        <end position="177"/>
    </location>
</feature>
<keyword evidence="3" id="KW-1185">Reference proteome</keyword>
<dbReference type="GO" id="GO:0008703">
    <property type="term" value="F:5-amino-6-(5-phosphoribosylamino)uracil reductase activity"/>
    <property type="evidence" value="ECO:0007669"/>
    <property type="project" value="InterPro"/>
</dbReference>
<dbReference type="EMBL" id="JACHWX010000001">
    <property type="protein sequence ID" value="MBB3054072.1"/>
    <property type="molecule type" value="Genomic_DNA"/>
</dbReference>
<dbReference type="PANTHER" id="PTHR38011">
    <property type="entry name" value="DIHYDROFOLATE REDUCTASE FAMILY PROTEIN (AFU_ORTHOLOGUE AFUA_8G06820)"/>
    <property type="match status" value="1"/>
</dbReference>
<organism evidence="2 3">
    <name type="scientific">Mucilaginibacter gotjawali</name>
    <dbReference type="NCBI Taxonomy" id="1550579"/>
    <lineage>
        <taxon>Bacteria</taxon>
        <taxon>Pseudomonadati</taxon>
        <taxon>Bacteroidota</taxon>
        <taxon>Sphingobacteriia</taxon>
        <taxon>Sphingobacteriales</taxon>
        <taxon>Sphingobacteriaceae</taxon>
        <taxon>Mucilaginibacter</taxon>
    </lineage>
</organism>
<dbReference type="InterPro" id="IPR024072">
    <property type="entry name" value="DHFR-like_dom_sf"/>
</dbReference>
<evidence type="ECO:0000313" key="2">
    <source>
        <dbReference type="EMBL" id="MBB3054072.1"/>
    </source>
</evidence>
<dbReference type="InterPro" id="IPR050765">
    <property type="entry name" value="Riboflavin_Biosynth_HTPR"/>
</dbReference>